<evidence type="ECO:0000313" key="5">
    <source>
        <dbReference type="Proteomes" id="UP000192927"/>
    </source>
</evidence>
<dbReference type="PANTHER" id="PTHR47185:SF1">
    <property type="entry name" value="PX DOMAIN-CONTAINING PROTEIN YPR097W"/>
    <property type="match status" value="1"/>
</dbReference>
<dbReference type="EMBL" id="VXIT01000010">
    <property type="protein sequence ID" value="KAA6410053.1"/>
    <property type="molecule type" value="Genomic_DNA"/>
</dbReference>
<feature type="region of interest" description="Disordered" evidence="1">
    <location>
        <begin position="834"/>
        <end position="918"/>
    </location>
</feature>
<dbReference type="InterPro" id="IPR001683">
    <property type="entry name" value="PX_dom"/>
</dbReference>
<evidence type="ECO:0000256" key="1">
    <source>
        <dbReference type="SAM" id="MobiDB-lite"/>
    </source>
</evidence>
<keyword evidence="5" id="KW-1185">Reference proteome</keyword>
<feature type="region of interest" description="Disordered" evidence="1">
    <location>
        <begin position="1"/>
        <end position="63"/>
    </location>
</feature>
<feature type="compositionally biased region" description="Acidic residues" evidence="1">
    <location>
        <begin position="881"/>
        <end position="892"/>
    </location>
</feature>
<dbReference type="EMBL" id="FWEW01003741">
    <property type="protein sequence ID" value="SLM40655.1"/>
    <property type="molecule type" value="Genomic_DNA"/>
</dbReference>
<dbReference type="OrthoDB" id="2117459at2759"/>
<dbReference type="Pfam" id="PF12825">
    <property type="entry name" value="DUF3818"/>
    <property type="match status" value="1"/>
</dbReference>
<dbReference type="Pfam" id="PF12828">
    <property type="entry name" value="PXB"/>
    <property type="match status" value="1"/>
</dbReference>
<dbReference type="InterPro" id="IPR024555">
    <property type="entry name" value="PX-associated"/>
</dbReference>
<feature type="compositionally biased region" description="Polar residues" evidence="1">
    <location>
        <begin position="846"/>
        <end position="862"/>
    </location>
</feature>
<dbReference type="Proteomes" id="UP000324767">
    <property type="component" value="Unassembled WGS sequence"/>
</dbReference>
<feature type="compositionally biased region" description="Basic residues" evidence="1">
    <location>
        <begin position="899"/>
        <end position="908"/>
    </location>
</feature>
<feature type="compositionally biased region" description="Polar residues" evidence="1">
    <location>
        <begin position="25"/>
        <end position="35"/>
    </location>
</feature>
<evidence type="ECO:0000259" key="2">
    <source>
        <dbReference type="PROSITE" id="PS50195"/>
    </source>
</evidence>
<dbReference type="InterPro" id="IPR036871">
    <property type="entry name" value="PX_dom_sf"/>
</dbReference>
<proteinExistence type="predicted"/>
<protein>
    <submittedName>
        <fullName evidence="3 4">PX domain-containing</fullName>
    </submittedName>
</protein>
<reference evidence="4" key="1">
    <citation type="submission" date="2017-03" db="EMBL/GenBank/DDBJ databases">
        <authorList>
            <person name="Afonso C.L."/>
            <person name="Miller P.J."/>
            <person name="Scott M.A."/>
            <person name="Spackman E."/>
            <person name="Goraichik I."/>
            <person name="Dimitrov K.M."/>
            <person name="Suarez D.L."/>
            <person name="Swayne D.E."/>
        </authorList>
    </citation>
    <scope>NUCLEOTIDE SEQUENCE [LARGE SCALE GENOMIC DNA]</scope>
</reference>
<dbReference type="SMART" id="SM00312">
    <property type="entry name" value="PX"/>
    <property type="match status" value="1"/>
</dbReference>
<gene>
    <name evidence="3" type="ORF">FRX48_06667</name>
</gene>
<dbReference type="InterPro" id="IPR024554">
    <property type="entry name" value="LEC1-like_C"/>
</dbReference>
<dbReference type="AlphaFoldDB" id="A0A1W5DCB7"/>
<dbReference type="CDD" id="cd06869">
    <property type="entry name" value="PX_UP2_fungi"/>
    <property type="match status" value="1"/>
</dbReference>
<evidence type="ECO:0000313" key="6">
    <source>
        <dbReference type="Proteomes" id="UP000324767"/>
    </source>
</evidence>
<evidence type="ECO:0000313" key="3">
    <source>
        <dbReference type="EMBL" id="KAA6410053.1"/>
    </source>
</evidence>
<organism evidence="4 5">
    <name type="scientific">Lasallia pustulata</name>
    <dbReference type="NCBI Taxonomy" id="136370"/>
    <lineage>
        <taxon>Eukaryota</taxon>
        <taxon>Fungi</taxon>
        <taxon>Dikarya</taxon>
        <taxon>Ascomycota</taxon>
        <taxon>Pezizomycotina</taxon>
        <taxon>Lecanoromycetes</taxon>
        <taxon>OSLEUM clade</taxon>
        <taxon>Umbilicariomycetidae</taxon>
        <taxon>Umbilicariales</taxon>
        <taxon>Umbilicariaceae</taxon>
        <taxon>Lasallia</taxon>
    </lineage>
</organism>
<accession>A0A1W5DCB7</accession>
<name>A0A1W5DCB7_9LECA</name>
<dbReference type="Gene3D" id="3.30.1520.10">
    <property type="entry name" value="Phox-like domain"/>
    <property type="match status" value="1"/>
</dbReference>
<sequence>MVELSKKPPVKALDGSVQPLDRAVSISSSPANNGSTEHDLPRRAKQSSTSSKNSIPPPGQILTGKQEHYLKRELISQQTTYEISELASPTALQRFGAPFRSEYGEVAPVDSDLPILRFIFVHHVRNFPFLDRAREKEFWQDKLQVFLESFANKHISSSEDRLEETKRRKLAMKSEKLVELMMVSGIPTASGYEERIRFSEMEVVDRGANEQGLLVNTPEGNIINGWDVNVAGVRTTSVKRTVRYHQHAQFVIRVKQPGKPDIYVGRRYGEFAKLHKRLRIELPGKVLPPLPRKNKSSTHSKFLSAGGDDDASSVSSVSTQNTSHDDVSLRGLVGGGHRRSTSAQSGRGSPRPSSDFGPETVVLYREAQRVSLRAFLRTFLQNQQIAESSAMREFLTVDPIKKLNEEELGDIERRKAMDEKRIEEQRQFYEIARQRARELDVYMERFRRDIVESNGLTKLFKEIREKNKIADLSMEYKKFAEFLRIEVAATIYHLFLAEDNSPEVFAQAKRIHSMVPYSALKQVIRFANPAAVMTGVLDLFLAQPFGARSLMQRVLAMTLNDGIRTFQKSIDSLVLKIDDPVLCGKIRKFSNADEETKNYIRDEAAVENMDLVVVILRSESFSPELTAEQIGKVFNAYVAWNNVVENVDEEMKQGAQLFAYLKQLLKLYTRQRDKAMMLSIIEEPVTLQLFRDLFTIFYEPLVRVYKSANVYNSVTDFSAFADDMFITVERAQRQDVSADPNQTVQSFIDLCARHEDNFYKFVHEVHIHDNGLFGQLMGWLEGILEFLRHGPKGGKLDMNALFQGAVDMRQINKEVAIQEINALVKWQEERKKWHQDKTRQKMAADGTSSTLEPKPGSSTFRSSDFGLNESDLQELSYNDSNSDDESSADENLDPIVAERKRRAKKQDHLRRTAGEPVKPAVSEVLKLQPSFLAMLRMVLAD</sequence>
<dbReference type="InterPro" id="IPR047168">
    <property type="entry name" value="LEC1-like"/>
</dbReference>
<dbReference type="SUPFAM" id="SSF64268">
    <property type="entry name" value="PX domain"/>
    <property type="match status" value="1"/>
</dbReference>
<evidence type="ECO:0000313" key="4">
    <source>
        <dbReference type="EMBL" id="SLM40655.1"/>
    </source>
</evidence>
<reference evidence="5" key="2">
    <citation type="submission" date="2017-03" db="EMBL/GenBank/DDBJ databases">
        <authorList>
            <person name="Sharma R."/>
            <person name="Thines M."/>
        </authorList>
    </citation>
    <scope>NUCLEOTIDE SEQUENCE [LARGE SCALE GENOMIC DNA]</scope>
</reference>
<dbReference type="Proteomes" id="UP000192927">
    <property type="component" value="Unassembled WGS sequence"/>
</dbReference>
<reference evidence="3 6" key="3">
    <citation type="submission" date="2019-09" db="EMBL/GenBank/DDBJ databases">
        <title>The hologenome of the rock-dwelling lichen Lasallia pustulata.</title>
        <authorList>
            <person name="Greshake Tzovaras B."/>
            <person name="Segers F."/>
            <person name="Bicker A."/>
            <person name="Dal Grande F."/>
            <person name="Otte J."/>
            <person name="Hankeln T."/>
            <person name="Schmitt I."/>
            <person name="Ebersberger I."/>
        </authorList>
    </citation>
    <scope>NUCLEOTIDE SEQUENCE [LARGE SCALE GENOMIC DNA]</scope>
    <source>
        <strain evidence="3">A1-1</strain>
    </source>
</reference>
<feature type="domain" description="PX" evidence="2">
    <location>
        <begin position="228"/>
        <end position="402"/>
    </location>
</feature>
<dbReference type="Pfam" id="PF00787">
    <property type="entry name" value="PX"/>
    <property type="match status" value="1"/>
</dbReference>
<dbReference type="PANTHER" id="PTHR47185">
    <property type="entry name" value="PX DOMAIN-CONTAINING PROTEIN YPR097W"/>
    <property type="match status" value="1"/>
</dbReference>
<dbReference type="GO" id="GO:0035091">
    <property type="term" value="F:phosphatidylinositol binding"/>
    <property type="evidence" value="ECO:0007669"/>
    <property type="project" value="InterPro"/>
</dbReference>
<dbReference type="PROSITE" id="PS50195">
    <property type="entry name" value="PX"/>
    <property type="match status" value="1"/>
</dbReference>
<feature type="region of interest" description="Disordered" evidence="1">
    <location>
        <begin position="285"/>
        <end position="357"/>
    </location>
</feature>